<dbReference type="InterPro" id="IPR000494">
    <property type="entry name" value="Rcpt_L-dom"/>
</dbReference>
<proteinExistence type="predicted"/>
<dbReference type="Proteomes" id="UP001303046">
    <property type="component" value="Unassembled WGS sequence"/>
</dbReference>
<feature type="compositionally biased region" description="Basic and acidic residues" evidence="1">
    <location>
        <begin position="558"/>
        <end position="590"/>
    </location>
</feature>
<keyword evidence="2" id="KW-0812">Transmembrane</keyword>
<keyword evidence="5" id="KW-1185">Reference proteome</keyword>
<dbReference type="Pfam" id="PF01030">
    <property type="entry name" value="Recep_L_domain"/>
    <property type="match status" value="2"/>
</dbReference>
<dbReference type="PANTHER" id="PTHR21662:SF33">
    <property type="entry name" value="RECEPTOR L-DOMAIN DOMAIN-CONTAINING PROTEIN"/>
    <property type="match status" value="1"/>
</dbReference>
<dbReference type="Gene3D" id="3.80.20.20">
    <property type="entry name" value="Receptor L-domain"/>
    <property type="match status" value="2"/>
</dbReference>
<keyword evidence="2" id="KW-1133">Transmembrane helix</keyword>
<reference evidence="4 5" key="1">
    <citation type="submission" date="2023-08" db="EMBL/GenBank/DDBJ databases">
        <title>A Necator americanus chromosomal reference genome.</title>
        <authorList>
            <person name="Ilik V."/>
            <person name="Petrzelkova K.J."/>
            <person name="Pardy F."/>
            <person name="Fuh T."/>
            <person name="Niatou-Singa F.S."/>
            <person name="Gouil Q."/>
            <person name="Baker L."/>
            <person name="Ritchie M.E."/>
            <person name="Jex A.R."/>
            <person name="Gazzola D."/>
            <person name="Li H."/>
            <person name="Toshio Fujiwara R."/>
            <person name="Zhan B."/>
            <person name="Aroian R.V."/>
            <person name="Pafco B."/>
            <person name="Schwarz E.M."/>
        </authorList>
    </citation>
    <scope>NUCLEOTIDE SEQUENCE [LARGE SCALE GENOMIC DNA]</scope>
    <source>
        <strain evidence="4 5">Aroian</strain>
        <tissue evidence="4">Whole animal</tissue>
    </source>
</reference>
<dbReference type="EMBL" id="JAVFWL010000005">
    <property type="protein sequence ID" value="KAK6757814.1"/>
    <property type="molecule type" value="Genomic_DNA"/>
</dbReference>
<comment type="caution">
    <text evidence="4">The sequence shown here is derived from an EMBL/GenBank/DDBJ whole genome shotgun (WGS) entry which is preliminary data.</text>
</comment>
<evidence type="ECO:0000259" key="3">
    <source>
        <dbReference type="Pfam" id="PF01030"/>
    </source>
</evidence>
<dbReference type="InterPro" id="IPR036941">
    <property type="entry name" value="Rcpt_L-dom_sf"/>
</dbReference>
<feature type="compositionally biased region" description="Polar residues" evidence="1">
    <location>
        <begin position="610"/>
        <end position="629"/>
    </location>
</feature>
<dbReference type="SUPFAM" id="SSF52058">
    <property type="entry name" value="L domain-like"/>
    <property type="match status" value="2"/>
</dbReference>
<feature type="transmembrane region" description="Helical" evidence="2">
    <location>
        <begin position="488"/>
        <end position="514"/>
    </location>
</feature>
<keyword evidence="2" id="KW-0472">Membrane</keyword>
<organism evidence="4 5">
    <name type="scientific">Necator americanus</name>
    <name type="common">Human hookworm</name>
    <dbReference type="NCBI Taxonomy" id="51031"/>
    <lineage>
        <taxon>Eukaryota</taxon>
        <taxon>Metazoa</taxon>
        <taxon>Ecdysozoa</taxon>
        <taxon>Nematoda</taxon>
        <taxon>Chromadorea</taxon>
        <taxon>Rhabditida</taxon>
        <taxon>Rhabditina</taxon>
        <taxon>Rhabditomorpha</taxon>
        <taxon>Strongyloidea</taxon>
        <taxon>Ancylostomatidae</taxon>
        <taxon>Bunostominae</taxon>
        <taxon>Necator</taxon>
    </lineage>
</organism>
<sequence>MPVYLHKQICLKRHSGASGDDRDGTNSSCTRSAELLPIHLLLIFLHESYGLIEKTYPVDDYYIYNAEEKACRMINPLQSDLEKEFRGRGCVHFFGHLRFSSDADHVYEKVQELERITGCVTIIRSNLVHANFPALKEIVHDENFCDVDYALRIIGNSHLKNITFHADFKLPVHKMFFSVNPLLNQTGISPVGLKFDFGSSKDCLQEVAINNEQCRRIVGEVKYRNYLPELFKRDPPVVVHGKLLFEDTNESDLSGIAGAIVVGHGTPAVSIKHNYNLINVDDLLTMKITGREPLLEISGNKKICAPINIRKRVRMLAQKDVHFDGSCLSSCDGGVVDSQFLKEFKEEKECRVIIGDLVISGLSGNISGLEQLKRIERIEEGSLIFQQNLDFESIWFLRNLEVISNPESEEPALQIANNHGLKSLGLSALRTVRSADADKAIEIYTYQEMPISEKKHLMKVAHKREVFNLGHKDIRERRRIREAYQENALLGIMLILLIGVVMGAIAVALIAVIYRRDKGSKSEEERLLGQHGLTVLALEETRTSGEKPRSSTSQETRTSVEKPRTKASQETRTSVEKLRTKASQDTRTLFEKQGSTASQETRTSLEKPGSSASQETRSSLQKLSSISLT</sequence>
<evidence type="ECO:0000256" key="2">
    <source>
        <dbReference type="SAM" id="Phobius"/>
    </source>
</evidence>
<feature type="domain" description="Receptor L-domain" evidence="3">
    <location>
        <begin position="349"/>
        <end position="434"/>
    </location>
</feature>
<evidence type="ECO:0000256" key="1">
    <source>
        <dbReference type="SAM" id="MobiDB-lite"/>
    </source>
</evidence>
<feature type="domain" description="Receptor L-domain" evidence="3">
    <location>
        <begin position="89"/>
        <end position="184"/>
    </location>
</feature>
<protein>
    <recommendedName>
        <fullName evidence="3">Receptor L-domain domain-containing protein</fullName>
    </recommendedName>
</protein>
<dbReference type="InterPro" id="IPR053079">
    <property type="entry name" value="SPS2_domain"/>
</dbReference>
<accession>A0ABR1E565</accession>
<evidence type="ECO:0000313" key="5">
    <source>
        <dbReference type="Proteomes" id="UP001303046"/>
    </source>
</evidence>
<dbReference type="PANTHER" id="PTHR21662">
    <property type="entry name" value="RECEPTOR PROTEIN-TYROSINE KINASE"/>
    <property type="match status" value="1"/>
</dbReference>
<feature type="compositionally biased region" description="Basic and acidic residues" evidence="1">
    <location>
        <begin position="539"/>
        <end position="549"/>
    </location>
</feature>
<evidence type="ECO:0000313" key="4">
    <source>
        <dbReference type="EMBL" id="KAK6757814.1"/>
    </source>
</evidence>
<name>A0ABR1E565_NECAM</name>
<feature type="region of interest" description="Disordered" evidence="1">
    <location>
        <begin position="538"/>
        <end position="629"/>
    </location>
</feature>
<gene>
    <name evidence="4" type="primary">Necator_chrV.g20353</name>
    <name evidence="4" type="ORF">RB195_015561</name>
</gene>
<feature type="compositionally biased region" description="Polar residues" evidence="1">
    <location>
        <begin position="591"/>
        <end position="602"/>
    </location>
</feature>